<proteinExistence type="predicted"/>
<evidence type="ECO:0000313" key="2">
    <source>
        <dbReference type="Proteomes" id="UP000789702"/>
    </source>
</evidence>
<keyword evidence="2" id="KW-1185">Reference proteome</keyword>
<feature type="non-terminal residue" evidence="1">
    <location>
        <position position="100"/>
    </location>
</feature>
<feature type="non-terminal residue" evidence="1">
    <location>
        <position position="1"/>
    </location>
</feature>
<name>A0ACA9R6E9_9GLOM</name>
<protein>
    <submittedName>
        <fullName evidence="1">14637_t:CDS:1</fullName>
    </submittedName>
</protein>
<reference evidence="1" key="1">
    <citation type="submission" date="2021-06" db="EMBL/GenBank/DDBJ databases">
        <authorList>
            <person name="Kallberg Y."/>
            <person name="Tangrot J."/>
            <person name="Rosling A."/>
        </authorList>
    </citation>
    <scope>NUCLEOTIDE SEQUENCE</scope>
    <source>
        <strain evidence="1">IL203A</strain>
    </source>
</reference>
<organism evidence="1 2">
    <name type="scientific">Dentiscutata heterogama</name>
    <dbReference type="NCBI Taxonomy" id="1316150"/>
    <lineage>
        <taxon>Eukaryota</taxon>
        <taxon>Fungi</taxon>
        <taxon>Fungi incertae sedis</taxon>
        <taxon>Mucoromycota</taxon>
        <taxon>Glomeromycotina</taxon>
        <taxon>Glomeromycetes</taxon>
        <taxon>Diversisporales</taxon>
        <taxon>Gigasporaceae</taxon>
        <taxon>Dentiscutata</taxon>
    </lineage>
</organism>
<accession>A0ACA9R6E9</accession>
<sequence length="100" mass="11871">TNAYDELVEILYHPQFNLNHVIKNIRSFRHWRQRLPLMPIYSRPINISTMKTSSKSTKIKKCYYLLIKDIIWNVLNNPSLIDICILDLVKKLLINQNTGM</sequence>
<gene>
    <name evidence="1" type="ORF">DHETER_LOCUS16254</name>
</gene>
<dbReference type="Proteomes" id="UP000789702">
    <property type="component" value="Unassembled WGS sequence"/>
</dbReference>
<dbReference type="EMBL" id="CAJVPU010061223">
    <property type="protein sequence ID" value="CAG8778264.1"/>
    <property type="molecule type" value="Genomic_DNA"/>
</dbReference>
<comment type="caution">
    <text evidence="1">The sequence shown here is derived from an EMBL/GenBank/DDBJ whole genome shotgun (WGS) entry which is preliminary data.</text>
</comment>
<evidence type="ECO:0000313" key="1">
    <source>
        <dbReference type="EMBL" id="CAG8778264.1"/>
    </source>
</evidence>